<dbReference type="GO" id="GO:0008194">
    <property type="term" value="F:UDP-glycosyltransferase activity"/>
    <property type="evidence" value="ECO:0007669"/>
    <property type="project" value="InterPro"/>
</dbReference>
<evidence type="ECO:0000256" key="1">
    <source>
        <dbReference type="ARBA" id="ARBA00022679"/>
    </source>
</evidence>
<reference evidence="2" key="1">
    <citation type="submission" date="2023-03" db="EMBL/GenBank/DDBJ databases">
        <title>Massive genome expansion in bonnet fungi (Mycena s.s.) driven by repeated elements and novel gene families across ecological guilds.</title>
        <authorList>
            <consortium name="Lawrence Berkeley National Laboratory"/>
            <person name="Harder C.B."/>
            <person name="Miyauchi S."/>
            <person name="Viragh M."/>
            <person name="Kuo A."/>
            <person name="Thoen E."/>
            <person name="Andreopoulos B."/>
            <person name="Lu D."/>
            <person name="Skrede I."/>
            <person name="Drula E."/>
            <person name="Henrissat B."/>
            <person name="Morin E."/>
            <person name="Kohler A."/>
            <person name="Barry K."/>
            <person name="LaButti K."/>
            <person name="Morin E."/>
            <person name="Salamov A."/>
            <person name="Lipzen A."/>
            <person name="Mereny Z."/>
            <person name="Hegedus B."/>
            <person name="Baldrian P."/>
            <person name="Stursova M."/>
            <person name="Weitz H."/>
            <person name="Taylor A."/>
            <person name="Grigoriev I.V."/>
            <person name="Nagy L.G."/>
            <person name="Martin F."/>
            <person name="Kauserud H."/>
        </authorList>
    </citation>
    <scope>NUCLEOTIDE SEQUENCE</scope>
    <source>
        <strain evidence="2">9284</strain>
    </source>
</reference>
<name>A0AAD7BL00_9AGAR</name>
<dbReference type="SUPFAM" id="SSF53756">
    <property type="entry name" value="UDP-Glycosyltransferase/glycogen phosphorylase"/>
    <property type="match status" value="1"/>
</dbReference>
<keyword evidence="3" id="KW-1185">Reference proteome</keyword>
<dbReference type="AlphaFoldDB" id="A0AAD7BL00"/>
<dbReference type="Gene3D" id="3.40.50.2000">
    <property type="entry name" value="Glycogen Phosphorylase B"/>
    <property type="match status" value="1"/>
</dbReference>
<keyword evidence="1" id="KW-0808">Transferase</keyword>
<evidence type="ECO:0000313" key="3">
    <source>
        <dbReference type="Proteomes" id="UP001221142"/>
    </source>
</evidence>
<organism evidence="2 3">
    <name type="scientific">Roridomyces roridus</name>
    <dbReference type="NCBI Taxonomy" id="1738132"/>
    <lineage>
        <taxon>Eukaryota</taxon>
        <taxon>Fungi</taxon>
        <taxon>Dikarya</taxon>
        <taxon>Basidiomycota</taxon>
        <taxon>Agaricomycotina</taxon>
        <taxon>Agaricomycetes</taxon>
        <taxon>Agaricomycetidae</taxon>
        <taxon>Agaricales</taxon>
        <taxon>Marasmiineae</taxon>
        <taxon>Mycenaceae</taxon>
        <taxon>Roridomyces</taxon>
    </lineage>
</organism>
<dbReference type="Pfam" id="PF00201">
    <property type="entry name" value="UDPGT"/>
    <property type="match status" value="1"/>
</dbReference>
<protein>
    <submittedName>
        <fullName evidence="2">Uncharacterized protein</fullName>
    </submittedName>
</protein>
<sequence length="114" mass="11870">AIGWFLTHGGFKCIGLTQGIPLIIWPLAAEQPVNAALLAQDPYPVAIKLFQIRTSEQLGPSLRSGIAITGSVGDAVVEFKHTFEVVRGEKGSFICGEYGDGIGEGAEGRGDGGA</sequence>
<dbReference type="Proteomes" id="UP001221142">
    <property type="component" value="Unassembled WGS sequence"/>
</dbReference>
<dbReference type="EMBL" id="JARKIF010000013">
    <property type="protein sequence ID" value="KAJ7624421.1"/>
    <property type="molecule type" value="Genomic_DNA"/>
</dbReference>
<evidence type="ECO:0000313" key="2">
    <source>
        <dbReference type="EMBL" id="KAJ7624421.1"/>
    </source>
</evidence>
<comment type="caution">
    <text evidence="2">The sequence shown here is derived from an EMBL/GenBank/DDBJ whole genome shotgun (WGS) entry which is preliminary data.</text>
</comment>
<proteinExistence type="predicted"/>
<gene>
    <name evidence="2" type="ORF">FB45DRAFT_751737</name>
</gene>
<dbReference type="InterPro" id="IPR002213">
    <property type="entry name" value="UDP_glucos_trans"/>
</dbReference>
<feature type="non-terminal residue" evidence="2">
    <location>
        <position position="1"/>
    </location>
</feature>
<accession>A0AAD7BL00</accession>